<keyword evidence="20" id="KW-1185">Reference proteome</keyword>
<dbReference type="CDD" id="cd00054">
    <property type="entry name" value="EGF_CA"/>
    <property type="match status" value="1"/>
</dbReference>
<dbReference type="InterPro" id="IPR000742">
    <property type="entry name" value="EGF"/>
</dbReference>
<keyword evidence="6 17" id="KW-0732">Signal</keyword>
<feature type="compositionally biased region" description="Polar residues" evidence="15">
    <location>
        <begin position="1037"/>
        <end position="1052"/>
    </location>
</feature>
<dbReference type="PROSITE" id="PS00107">
    <property type="entry name" value="PROTEIN_KINASE_ATP"/>
    <property type="match status" value="1"/>
</dbReference>
<dbReference type="PANTHER" id="PTHR27005:SF276">
    <property type="entry name" value="PROTEIN KINASE DOMAIN-CONTAINING PROTEIN"/>
    <property type="match status" value="1"/>
</dbReference>
<comment type="subcellular location">
    <subcellularLocation>
        <location evidence="1">Membrane</location>
        <topology evidence="1">Single-pass type I membrane protein</topology>
    </subcellularLocation>
</comment>
<accession>A0A453LNC2</accession>
<dbReference type="Proteomes" id="UP000015105">
    <property type="component" value="Chromosome 5D"/>
</dbReference>
<reference evidence="19" key="3">
    <citation type="journal article" date="2017" name="Nature">
        <title>Genome sequence of the progenitor of the wheat D genome Aegilops tauschii.</title>
        <authorList>
            <person name="Luo M.C."/>
            <person name="Gu Y.Q."/>
            <person name="Puiu D."/>
            <person name="Wang H."/>
            <person name="Twardziok S.O."/>
            <person name="Deal K.R."/>
            <person name="Huo N."/>
            <person name="Zhu T."/>
            <person name="Wang L."/>
            <person name="Wang Y."/>
            <person name="McGuire P.E."/>
            <person name="Liu S."/>
            <person name="Long H."/>
            <person name="Ramasamy R.K."/>
            <person name="Rodriguez J.C."/>
            <person name="Van S.L."/>
            <person name="Yuan L."/>
            <person name="Wang Z."/>
            <person name="Xia Z."/>
            <person name="Xiao L."/>
            <person name="Anderson O.D."/>
            <person name="Ouyang S."/>
            <person name="Liang Y."/>
            <person name="Zimin A.V."/>
            <person name="Pertea G."/>
            <person name="Qi P."/>
            <person name="Bennetzen J.L."/>
            <person name="Dai X."/>
            <person name="Dawson M.W."/>
            <person name="Muller H.G."/>
            <person name="Kugler K."/>
            <person name="Rivarola-Duarte L."/>
            <person name="Spannagl M."/>
            <person name="Mayer K.F.X."/>
            <person name="Lu F.H."/>
            <person name="Bevan M.W."/>
            <person name="Leroy P."/>
            <person name="Li P."/>
            <person name="You F.M."/>
            <person name="Sun Q."/>
            <person name="Liu Z."/>
            <person name="Lyons E."/>
            <person name="Wicker T."/>
            <person name="Salzberg S.L."/>
            <person name="Devos K.M."/>
            <person name="Dvorak J."/>
        </authorList>
    </citation>
    <scope>NUCLEOTIDE SEQUENCE [LARGE SCALE GENOMIC DNA]</scope>
    <source>
        <strain evidence="19">cv. AL8/78</strain>
    </source>
</reference>
<dbReference type="Pfam" id="PF13947">
    <property type="entry name" value="GUB_WAK_bind"/>
    <property type="match status" value="2"/>
</dbReference>
<feature type="chain" id="PRO_5019301307" description="Protein kinase domain-containing protein" evidence="17">
    <location>
        <begin position="37"/>
        <end position="1070"/>
    </location>
</feature>
<dbReference type="Gene3D" id="3.30.200.20">
    <property type="entry name" value="Phosphorylase Kinase, domain 1"/>
    <property type="match status" value="1"/>
</dbReference>
<dbReference type="GO" id="GO:0004674">
    <property type="term" value="F:protein serine/threonine kinase activity"/>
    <property type="evidence" value="ECO:0007669"/>
    <property type="project" value="UniProtKB-KW"/>
</dbReference>
<dbReference type="InterPro" id="IPR017441">
    <property type="entry name" value="Protein_kinase_ATP_BS"/>
</dbReference>
<evidence type="ECO:0000256" key="9">
    <source>
        <dbReference type="ARBA" id="ARBA00022840"/>
    </source>
</evidence>
<dbReference type="InterPro" id="IPR001881">
    <property type="entry name" value="EGF-like_Ca-bd_dom"/>
</dbReference>
<evidence type="ECO:0000256" key="6">
    <source>
        <dbReference type="ARBA" id="ARBA00022729"/>
    </source>
</evidence>
<keyword evidence="10 16" id="KW-1133">Transmembrane helix</keyword>
<keyword evidence="12" id="KW-1015">Disulfide bond</keyword>
<keyword evidence="13" id="KW-0325">Glycoprotein</keyword>
<keyword evidence="2" id="KW-0723">Serine/threonine-protein kinase</keyword>
<dbReference type="FunFam" id="1.10.510.10:FF:000084">
    <property type="entry name" value="Wall-associated receptor kinase 2"/>
    <property type="match status" value="1"/>
</dbReference>
<keyword evidence="11 16" id="KW-0472">Membrane</keyword>
<dbReference type="FunFam" id="3.30.200.20:FF:000043">
    <property type="entry name" value="Wall-associated receptor kinase 2"/>
    <property type="match status" value="1"/>
</dbReference>
<evidence type="ECO:0000256" key="15">
    <source>
        <dbReference type="SAM" id="MobiDB-lite"/>
    </source>
</evidence>
<dbReference type="STRING" id="200361.A0A453LNC2"/>
<dbReference type="InterPro" id="IPR011009">
    <property type="entry name" value="Kinase-like_dom_sf"/>
</dbReference>
<evidence type="ECO:0000313" key="20">
    <source>
        <dbReference type="Proteomes" id="UP000015105"/>
    </source>
</evidence>
<sequence>QTLAGFQPMAHHTTFIFSAAAALLLILPPLSAGAAAAPAPVIGMPGCETRCGDMIVPYPFGMGSSYCYLPGFNLTCDWLSDPPRLLLGDGTLQVAEDIGYPSDATLAVVYAGNIQTDGNGHGRLGGGLGDGGPYALPPAGNQLVLVGCNVRATLRSGNLTLSSCSSFCHDGRTSYMKSGKSSLLCSGMGCCQAPIVVNREVGAGGKLVPITSYDVELESFGRNRSDGRRWPARVFVAKKGWFTTWSASKQLSSDLRAAVDMEVPFWLNWEVVDGDATGDTDQLQRSKECPRDAAGGICKSNHTRCTRGDRGGYLCFCKQGYQGNAYITNGCQDIDECKHAEFQINRCYGQCTNTDGAFQCRCPQGTHGDPYMPGGCFSLLTDSCSRLCGNVSVPYPFGIGSHKCYLPGFNLTCDTSYNAARLMLGTLQVVDISLHNSTVRVINNNRVHGIYGGVASVNVIDFGISHADSVPYSLSTRNELIVIGCGVQAGLSSAGNNRAILSSCSSFCSSNKSRAYDARSSPNIDDNGEYCYGNGCCQARITMSRDGMPSEFWIDWMDSNSVWDEALPHSYALIAEGGWFNKHWVYSQLSRSLSTKYLAPRLEVQIVLDWEILQLQPINSHAPANVSWHHQYAMCPGICRSKNSLCKPRIRGYSCHCSDGYDGNPYTVDGCKGSRRKQFKGTSAVVGAVVAAAGVVLLFLLGLLIMKKLKYERAKMLKRKFFQQNHGQLLQQFVSQSAGIAERMIMTLEELEKATHCFDNDLIVGGGGHGIVYKGILSNQHIVAIKKPKNVVRMEINEFINEVAILSQINHRNVVKLYGCCLETEVPMLVYEFISNGTLYEHLHVEGPKSLSWENRLRIAIEAAKSLAYLHSAASTPIIHRDVKSANILLDDTLTAKVADFGASKCIPMDISGVTTRAQGTRGYWDPMYFYTGRLTEKSDVYSFGVVLVELLTRKKPFSYLSSNDESLVAHFVTLFEGAALFQILDPQVMEEGGKEVEKVASIAVACVKLTREDRPTMRQVELTLEGTRVSREDTSDNASPSTKVESNTGGSTRRHSMELEFRLSAEHPR</sequence>
<reference evidence="20" key="1">
    <citation type="journal article" date="2014" name="Science">
        <title>Ancient hybridizations among the ancestral genomes of bread wheat.</title>
        <authorList>
            <consortium name="International Wheat Genome Sequencing Consortium,"/>
            <person name="Marcussen T."/>
            <person name="Sandve S.R."/>
            <person name="Heier L."/>
            <person name="Spannagl M."/>
            <person name="Pfeifer M."/>
            <person name="Jakobsen K.S."/>
            <person name="Wulff B.B."/>
            <person name="Steuernagel B."/>
            <person name="Mayer K.F."/>
            <person name="Olsen O.A."/>
        </authorList>
    </citation>
    <scope>NUCLEOTIDE SEQUENCE [LARGE SCALE GENOMIC DNA]</scope>
    <source>
        <strain evidence="20">cv. AL8/78</strain>
    </source>
</reference>
<evidence type="ECO:0000256" key="14">
    <source>
        <dbReference type="PROSITE-ProRule" id="PRU10141"/>
    </source>
</evidence>
<dbReference type="InterPro" id="IPR001245">
    <property type="entry name" value="Ser-Thr/Tyr_kinase_cat_dom"/>
</dbReference>
<proteinExistence type="predicted"/>
<dbReference type="Pfam" id="PF07714">
    <property type="entry name" value="PK_Tyr_Ser-Thr"/>
    <property type="match status" value="1"/>
</dbReference>
<keyword evidence="7 14" id="KW-0547">Nucleotide-binding</keyword>
<dbReference type="SMART" id="SM00181">
    <property type="entry name" value="EGF"/>
    <property type="match status" value="3"/>
</dbReference>
<keyword evidence="4" id="KW-0808">Transferase</keyword>
<evidence type="ECO:0000256" key="16">
    <source>
        <dbReference type="SAM" id="Phobius"/>
    </source>
</evidence>
<dbReference type="Gramene" id="AET5Gv20848400.4">
    <property type="protein sequence ID" value="AET5Gv20848400.4"/>
    <property type="gene ID" value="AET5Gv20848400"/>
</dbReference>
<protein>
    <recommendedName>
        <fullName evidence="18">Protein kinase domain-containing protein</fullName>
    </recommendedName>
</protein>
<dbReference type="GO" id="GO:0007166">
    <property type="term" value="P:cell surface receptor signaling pathway"/>
    <property type="evidence" value="ECO:0007669"/>
    <property type="project" value="InterPro"/>
</dbReference>
<evidence type="ECO:0000256" key="11">
    <source>
        <dbReference type="ARBA" id="ARBA00023136"/>
    </source>
</evidence>
<dbReference type="GO" id="GO:0005509">
    <property type="term" value="F:calcium ion binding"/>
    <property type="evidence" value="ECO:0007669"/>
    <property type="project" value="InterPro"/>
</dbReference>
<evidence type="ECO:0000256" key="17">
    <source>
        <dbReference type="SAM" id="SignalP"/>
    </source>
</evidence>
<dbReference type="Gene3D" id="2.10.25.10">
    <property type="entry name" value="Laminin"/>
    <property type="match status" value="1"/>
</dbReference>
<feature type="region of interest" description="Disordered" evidence="15">
    <location>
        <begin position="1027"/>
        <end position="1070"/>
    </location>
</feature>
<reference evidence="20" key="2">
    <citation type="journal article" date="2017" name="Nat. Plants">
        <title>The Aegilops tauschii genome reveals multiple impacts of transposons.</title>
        <authorList>
            <person name="Zhao G."/>
            <person name="Zou C."/>
            <person name="Li K."/>
            <person name="Wang K."/>
            <person name="Li T."/>
            <person name="Gao L."/>
            <person name="Zhang X."/>
            <person name="Wang H."/>
            <person name="Yang Z."/>
            <person name="Liu X."/>
            <person name="Jiang W."/>
            <person name="Mao L."/>
            <person name="Kong X."/>
            <person name="Jiao Y."/>
            <person name="Jia J."/>
        </authorList>
    </citation>
    <scope>NUCLEOTIDE SEQUENCE [LARGE SCALE GENOMIC DNA]</scope>
    <source>
        <strain evidence="20">cv. AL8/78</strain>
    </source>
</reference>
<dbReference type="InterPro" id="IPR000719">
    <property type="entry name" value="Prot_kinase_dom"/>
</dbReference>
<dbReference type="EnsemblPlants" id="AET5Gv20848400.4">
    <property type="protein sequence ID" value="AET5Gv20848400.4"/>
    <property type="gene ID" value="AET5Gv20848400"/>
</dbReference>
<evidence type="ECO:0000259" key="18">
    <source>
        <dbReference type="PROSITE" id="PS50011"/>
    </source>
</evidence>
<dbReference type="Pfam" id="PF07645">
    <property type="entry name" value="EGF_CA"/>
    <property type="match status" value="1"/>
</dbReference>
<dbReference type="GO" id="GO:0030247">
    <property type="term" value="F:polysaccharide binding"/>
    <property type="evidence" value="ECO:0007669"/>
    <property type="project" value="InterPro"/>
</dbReference>
<dbReference type="PROSITE" id="PS01187">
    <property type="entry name" value="EGF_CA"/>
    <property type="match status" value="1"/>
</dbReference>
<dbReference type="SUPFAM" id="SSF57196">
    <property type="entry name" value="EGF/Laminin"/>
    <property type="match status" value="1"/>
</dbReference>
<feature type="transmembrane region" description="Helical" evidence="16">
    <location>
        <begin position="684"/>
        <end position="706"/>
    </location>
</feature>
<feature type="signal peptide" evidence="17">
    <location>
        <begin position="1"/>
        <end position="36"/>
    </location>
</feature>
<dbReference type="InterPro" id="IPR008271">
    <property type="entry name" value="Ser/Thr_kinase_AS"/>
</dbReference>
<dbReference type="PROSITE" id="PS50011">
    <property type="entry name" value="PROTEIN_KINASE_DOM"/>
    <property type="match status" value="1"/>
</dbReference>
<evidence type="ECO:0000256" key="12">
    <source>
        <dbReference type="ARBA" id="ARBA00023157"/>
    </source>
</evidence>
<dbReference type="AlphaFoldDB" id="A0A453LNC2"/>
<dbReference type="SMART" id="SM00179">
    <property type="entry name" value="EGF_CA"/>
    <property type="match status" value="2"/>
</dbReference>
<organism evidence="19 20">
    <name type="scientific">Aegilops tauschii subsp. strangulata</name>
    <name type="common">Goatgrass</name>
    <dbReference type="NCBI Taxonomy" id="200361"/>
    <lineage>
        <taxon>Eukaryota</taxon>
        <taxon>Viridiplantae</taxon>
        <taxon>Streptophyta</taxon>
        <taxon>Embryophyta</taxon>
        <taxon>Tracheophyta</taxon>
        <taxon>Spermatophyta</taxon>
        <taxon>Magnoliopsida</taxon>
        <taxon>Liliopsida</taxon>
        <taxon>Poales</taxon>
        <taxon>Poaceae</taxon>
        <taxon>BOP clade</taxon>
        <taxon>Pooideae</taxon>
        <taxon>Triticodae</taxon>
        <taxon>Triticeae</taxon>
        <taxon>Triticinae</taxon>
        <taxon>Aegilops</taxon>
    </lineage>
</organism>
<dbReference type="SUPFAM" id="SSF56112">
    <property type="entry name" value="Protein kinase-like (PK-like)"/>
    <property type="match status" value="1"/>
</dbReference>
<dbReference type="InterPro" id="IPR045274">
    <property type="entry name" value="WAK-like"/>
</dbReference>
<evidence type="ECO:0000256" key="10">
    <source>
        <dbReference type="ARBA" id="ARBA00022989"/>
    </source>
</evidence>
<feature type="compositionally biased region" description="Basic and acidic residues" evidence="15">
    <location>
        <begin position="1056"/>
        <end position="1070"/>
    </location>
</feature>
<dbReference type="Gene3D" id="1.10.510.10">
    <property type="entry name" value="Transferase(Phosphotransferase) domain 1"/>
    <property type="match status" value="1"/>
</dbReference>
<evidence type="ECO:0000256" key="4">
    <source>
        <dbReference type="ARBA" id="ARBA00022679"/>
    </source>
</evidence>
<keyword evidence="8" id="KW-0418">Kinase</keyword>
<dbReference type="GO" id="GO:0005524">
    <property type="term" value="F:ATP binding"/>
    <property type="evidence" value="ECO:0007669"/>
    <property type="project" value="UniProtKB-UniRule"/>
</dbReference>
<dbReference type="InterPro" id="IPR049883">
    <property type="entry name" value="NOTCH1_EGF-like"/>
</dbReference>
<keyword evidence="3" id="KW-0245">EGF-like domain</keyword>
<evidence type="ECO:0000256" key="3">
    <source>
        <dbReference type="ARBA" id="ARBA00022536"/>
    </source>
</evidence>
<evidence type="ECO:0000256" key="1">
    <source>
        <dbReference type="ARBA" id="ARBA00004479"/>
    </source>
</evidence>
<feature type="binding site" evidence="14">
    <location>
        <position position="787"/>
    </location>
    <ligand>
        <name>ATP</name>
        <dbReference type="ChEBI" id="CHEBI:30616"/>
    </ligand>
</feature>
<dbReference type="PANTHER" id="PTHR27005">
    <property type="entry name" value="WALL-ASSOCIATED RECEPTOR KINASE-LIKE 21"/>
    <property type="match status" value="1"/>
</dbReference>
<keyword evidence="5 16" id="KW-0812">Transmembrane</keyword>
<evidence type="ECO:0000256" key="5">
    <source>
        <dbReference type="ARBA" id="ARBA00022692"/>
    </source>
</evidence>
<evidence type="ECO:0000256" key="7">
    <source>
        <dbReference type="ARBA" id="ARBA00022741"/>
    </source>
</evidence>
<dbReference type="InterPro" id="IPR018097">
    <property type="entry name" value="EGF_Ca-bd_CS"/>
</dbReference>
<dbReference type="SMART" id="SM00220">
    <property type="entry name" value="S_TKc"/>
    <property type="match status" value="1"/>
</dbReference>
<reference evidence="19" key="4">
    <citation type="submission" date="2019-03" db="UniProtKB">
        <authorList>
            <consortium name="EnsemblPlants"/>
        </authorList>
    </citation>
    <scope>IDENTIFICATION</scope>
</reference>
<evidence type="ECO:0000256" key="13">
    <source>
        <dbReference type="ARBA" id="ARBA00023180"/>
    </source>
</evidence>
<evidence type="ECO:0000256" key="8">
    <source>
        <dbReference type="ARBA" id="ARBA00022777"/>
    </source>
</evidence>
<reference evidence="19" key="5">
    <citation type="journal article" date="2021" name="G3 (Bethesda)">
        <title>Aegilops tauschii genome assembly Aet v5.0 features greater sequence contiguity and improved annotation.</title>
        <authorList>
            <person name="Wang L."/>
            <person name="Zhu T."/>
            <person name="Rodriguez J.C."/>
            <person name="Deal K.R."/>
            <person name="Dubcovsky J."/>
            <person name="McGuire P.E."/>
            <person name="Lux T."/>
            <person name="Spannagl M."/>
            <person name="Mayer K.F.X."/>
            <person name="Baldrich P."/>
            <person name="Meyers B.C."/>
            <person name="Huo N."/>
            <person name="Gu Y.Q."/>
            <person name="Zhou H."/>
            <person name="Devos K.M."/>
            <person name="Bennetzen J.L."/>
            <person name="Unver T."/>
            <person name="Budak H."/>
            <person name="Gulick P.J."/>
            <person name="Galiba G."/>
            <person name="Kalapos B."/>
            <person name="Nelson D.R."/>
            <person name="Li P."/>
            <person name="You F.M."/>
            <person name="Luo M.C."/>
            <person name="Dvorak J."/>
        </authorList>
    </citation>
    <scope>NUCLEOTIDE SEQUENCE [LARGE SCALE GENOMIC DNA]</scope>
    <source>
        <strain evidence="19">cv. AL8/78</strain>
    </source>
</reference>
<keyword evidence="9 14" id="KW-0067">ATP-binding</keyword>
<evidence type="ECO:0000313" key="19">
    <source>
        <dbReference type="EnsemblPlants" id="AET5Gv20848400.4"/>
    </source>
</evidence>
<dbReference type="PROSITE" id="PS00108">
    <property type="entry name" value="PROTEIN_KINASE_ST"/>
    <property type="match status" value="1"/>
</dbReference>
<dbReference type="InterPro" id="IPR025287">
    <property type="entry name" value="WAK_GUB"/>
</dbReference>
<evidence type="ECO:0000256" key="2">
    <source>
        <dbReference type="ARBA" id="ARBA00022527"/>
    </source>
</evidence>
<feature type="domain" description="Protein kinase" evidence="18">
    <location>
        <begin position="758"/>
        <end position="1025"/>
    </location>
</feature>
<dbReference type="GO" id="GO:0005886">
    <property type="term" value="C:plasma membrane"/>
    <property type="evidence" value="ECO:0007669"/>
    <property type="project" value="TreeGrafter"/>
</dbReference>
<name>A0A453LNC2_AEGTS</name>